<reference evidence="4 5" key="1">
    <citation type="submission" date="2021-02" db="EMBL/GenBank/DDBJ databases">
        <authorList>
            <person name="Park J.-S."/>
        </authorList>
    </citation>
    <scope>NUCLEOTIDE SEQUENCE [LARGE SCALE GENOMIC DNA]</scope>
    <source>
        <strain evidence="4 5">188UL20-2</strain>
    </source>
</reference>
<dbReference type="Proteomes" id="UP000809621">
    <property type="component" value="Unassembled WGS sequence"/>
</dbReference>
<keyword evidence="2" id="KW-0808">Transferase</keyword>
<dbReference type="GO" id="GO:0008168">
    <property type="term" value="F:methyltransferase activity"/>
    <property type="evidence" value="ECO:0007669"/>
    <property type="project" value="UniProtKB-KW"/>
</dbReference>
<dbReference type="GO" id="GO:0032259">
    <property type="term" value="P:methylation"/>
    <property type="evidence" value="ECO:0007669"/>
    <property type="project" value="UniProtKB-KW"/>
</dbReference>
<keyword evidence="5" id="KW-1185">Reference proteome</keyword>
<name>A0ABS2HIR9_9VIBR</name>
<dbReference type="RefSeq" id="WP_205158959.1">
    <property type="nucleotide sequence ID" value="NZ_JAFEUM010000005.1"/>
</dbReference>
<dbReference type="PANTHER" id="PTHR43861">
    <property type="entry name" value="TRANS-ACONITATE 2-METHYLTRANSFERASE-RELATED"/>
    <property type="match status" value="1"/>
</dbReference>
<dbReference type="Gene3D" id="3.40.50.150">
    <property type="entry name" value="Vaccinia Virus protein VP39"/>
    <property type="match status" value="1"/>
</dbReference>
<sequence length="195" mass="22241">MTIQFYQDNAQRFYEDTVNVDVSSIYDRFLKYLPAKGHILDAGCGSGRDSLYLKNAGFNVSAIDASSNMVKLAAELTGLPVQQCYFEDITETNKYDGLWCCASLLHVPETDLPMIFKKLIASLKEGGYWYLSFKFGETQRIKDGRLFTDMNQIRLANLLALFPELKNVEDWVTEDLRANRTEKWLNVILKKVAVA</sequence>
<evidence type="ECO:0000313" key="5">
    <source>
        <dbReference type="Proteomes" id="UP000809621"/>
    </source>
</evidence>
<dbReference type="PANTHER" id="PTHR43861:SF1">
    <property type="entry name" value="TRANS-ACONITATE 2-METHYLTRANSFERASE"/>
    <property type="match status" value="1"/>
</dbReference>
<dbReference type="CDD" id="cd02440">
    <property type="entry name" value="AdoMet_MTases"/>
    <property type="match status" value="1"/>
</dbReference>
<protein>
    <submittedName>
        <fullName evidence="4">Class I SAM-dependent methyltransferase</fullName>
    </submittedName>
</protein>
<evidence type="ECO:0000313" key="4">
    <source>
        <dbReference type="EMBL" id="MBM7037430.1"/>
    </source>
</evidence>
<dbReference type="EMBL" id="JAFEUM010000005">
    <property type="protein sequence ID" value="MBM7037430.1"/>
    <property type="molecule type" value="Genomic_DNA"/>
</dbReference>
<dbReference type="InterPro" id="IPR029063">
    <property type="entry name" value="SAM-dependent_MTases_sf"/>
</dbReference>
<proteinExistence type="predicted"/>
<dbReference type="Pfam" id="PF13649">
    <property type="entry name" value="Methyltransf_25"/>
    <property type="match status" value="1"/>
</dbReference>
<accession>A0ABS2HIR9</accession>
<comment type="caution">
    <text evidence="4">The sequence shown here is derived from an EMBL/GenBank/DDBJ whole genome shotgun (WGS) entry which is preliminary data.</text>
</comment>
<feature type="domain" description="Methyltransferase" evidence="3">
    <location>
        <begin position="39"/>
        <end position="127"/>
    </location>
</feature>
<dbReference type="SUPFAM" id="SSF53335">
    <property type="entry name" value="S-adenosyl-L-methionine-dependent methyltransferases"/>
    <property type="match status" value="1"/>
</dbReference>
<evidence type="ECO:0000259" key="3">
    <source>
        <dbReference type="Pfam" id="PF13649"/>
    </source>
</evidence>
<keyword evidence="1 4" id="KW-0489">Methyltransferase</keyword>
<gene>
    <name evidence="4" type="ORF">JQC93_13525</name>
</gene>
<evidence type="ECO:0000256" key="2">
    <source>
        <dbReference type="ARBA" id="ARBA00022679"/>
    </source>
</evidence>
<dbReference type="InterPro" id="IPR041698">
    <property type="entry name" value="Methyltransf_25"/>
</dbReference>
<organism evidence="4 5">
    <name type="scientific">Vibrio ulleungensis</name>
    <dbReference type="NCBI Taxonomy" id="2807619"/>
    <lineage>
        <taxon>Bacteria</taxon>
        <taxon>Pseudomonadati</taxon>
        <taxon>Pseudomonadota</taxon>
        <taxon>Gammaproteobacteria</taxon>
        <taxon>Vibrionales</taxon>
        <taxon>Vibrionaceae</taxon>
        <taxon>Vibrio</taxon>
    </lineage>
</organism>
<evidence type="ECO:0000256" key="1">
    <source>
        <dbReference type="ARBA" id="ARBA00022603"/>
    </source>
</evidence>